<reference evidence="1 2" key="1">
    <citation type="submission" date="2020-08" db="EMBL/GenBank/DDBJ databases">
        <title>Genome sequence of Thermomonas carbonis KCTC 42013T.</title>
        <authorList>
            <person name="Hyun D.-W."/>
            <person name="Bae J.-W."/>
        </authorList>
    </citation>
    <scope>NUCLEOTIDE SEQUENCE [LARGE SCALE GENOMIC DNA]</scope>
    <source>
        <strain evidence="1 2">KCTC 42013</strain>
    </source>
</reference>
<evidence type="ECO:0000313" key="2">
    <source>
        <dbReference type="Proteomes" id="UP000515804"/>
    </source>
</evidence>
<dbReference type="KEGG" id="tcn:H9L16_07650"/>
<evidence type="ECO:0000313" key="1">
    <source>
        <dbReference type="EMBL" id="QNN71405.1"/>
    </source>
</evidence>
<dbReference type="EMBL" id="CP060719">
    <property type="protein sequence ID" value="QNN71405.1"/>
    <property type="molecule type" value="Genomic_DNA"/>
</dbReference>
<accession>A0A7G9SU80</accession>
<proteinExistence type="predicted"/>
<organism evidence="1 2">
    <name type="scientific">Thermomonas carbonis</name>
    <dbReference type="NCBI Taxonomy" id="1463158"/>
    <lineage>
        <taxon>Bacteria</taxon>
        <taxon>Pseudomonadati</taxon>
        <taxon>Pseudomonadota</taxon>
        <taxon>Gammaproteobacteria</taxon>
        <taxon>Lysobacterales</taxon>
        <taxon>Lysobacteraceae</taxon>
        <taxon>Thermomonas</taxon>
    </lineage>
</organism>
<sequence length="151" mass="15738">MFESLVHRLANHENTMKASALILLPLAFTLAACGPAPSDQTTPVAETAAPAAAPVPQVVVAPTKMIHAEPAALAVCKPGAVVTLKWDVRKEKPELTTVKIYTESGKLFTHSGASGSQATGNWVKPGSVFVLKSGVDDTELERLTIGGPVCP</sequence>
<name>A0A7G9SU80_9GAMM</name>
<keyword evidence="2" id="KW-1185">Reference proteome</keyword>
<dbReference type="Proteomes" id="UP000515804">
    <property type="component" value="Chromosome"/>
</dbReference>
<dbReference type="AlphaFoldDB" id="A0A7G9SU80"/>
<dbReference type="RefSeq" id="WP_187553918.1">
    <property type="nucleotide sequence ID" value="NZ_BMZL01000002.1"/>
</dbReference>
<protein>
    <submittedName>
        <fullName evidence="1">Uncharacterized protein</fullName>
    </submittedName>
</protein>
<gene>
    <name evidence="1" type="ORF">H9L16_07650</name>
</gene>